<protein>
    <submittedName>
        <fullName evidence="5">Alanine racemase</fullName>
    </submittedName>
</protein>
<comment type="cofactor">
    <cofactor evidence="1">
        <name>pyridoxal 5'-phosphate</name>
        <dbReference type="ChEBI" id="CHEBI:597326"/>
    </cofactor>
</comment>
<evidence type="ECO:0000256" key="2">
    <source>
        <dbReference type="ARBA" id="ARBA00022898"/>
    </source>
</evidence>
<dbReference type="Gene3D" id="3.20.20.10">
    <property type="entry name" value="Alanine racemase"/>
    <property type="match status" value="1"/>
</dbReference>
<evidence type="ECO:0000256" key="3">
    <source>
        <dbReference type="ARBA" id="ARBA00023235"/>
    </source>
</evidence>
<keyword evidence="6" id="KW-1185">Reference proteome</keyword>
<keyword evidence="3" id="KW-0413">Isomerase</keyword>
<dbReference type="SUPFAM" id="SSF50621">
    <property type="entry name" value="Alanine racemase C-terminal domain-like"/>
    <property type="match status" value="1"/>
</dbReference>
<dbReference type="InterPro" id="IPR029066">
    <property type="entry name" value="PLP-binding_barrel"/>
</dbReference>
<dbReference type="PANTHER" id="PTHR30511:SF0">
    <property type="entry name" value="ALANINE RACEMASE, CATABOLIC-RELATED"/>
    <property type="match status" value="1"/>
</dbReference>
<dbReference type="InterPro" id="IPR000821">
    <property type="entry name" value="Ala_racemase"/>
</dbReference>
<dbReference type="PRINTS" id="PR00992">
    <property type="entry name" value="ALARACEMASE"/>
</dbReference>
<accession>A0ABV6M924</accession>
<evidence type="ECO:0000259" key="4">
    <source>
        <dbReference type="SMART" id="SM01005"/>
    </source>
</evidence>
<dbReference type="EMBL" id="JBHLUH010000053">
    <property type="protein sequence ID" value="MFC0530972.1"/>
    <property type="molecule type" value="Genomic_DNA"/>
</dbReference>
<dbReference type="InterPro" id="IPR001608">
    <property type="entry name" value="Ala_racemase_N"/>
</dbReference>
<organism evidence="5 6">
    <name type="scientific">Phytohabitans kaempferiae</name>
    <dbReference type="NCBI Taxonomy" id="1620943"/>
    <lineage>
        <taxon>Bacteria</taxon>
        <taxon>Bacillati</taxon>
        <taxon>Actinomycetota</taxon>
        <taxon>Actinomycetes</taxon>
        <taxon>Micromonosporales</taxon>
        <taxon>Micromonosporaceae</taxon>
    </lineage>
</organism>
<reference evidence="5 6" key="1">
    <citation type="submission" date="2024-09" db="EMBL/GenBank/DDBJ databases">
        <authorList>
            <person name="Sun Q."/>
            <person name="Mori K."/>
        </authorList>
    </citation>
    <scope>NUCLEOTIDE SEQUENCE [LARGE SCALE GENOMIC DNA]</scope>
    <source>
        <strain evidence="5 6">TBRC 3947</strain>
    </source>
</reference>
<sequence length="267" mass="28049">MGCRGGARRGSAGGPSGPAAPGGGYGNVAGWAVIGTPWSELIDVALRPTSRRWAQIVGIWSHLACSELPASSITARQIALYETALRVARKKGIVSPMRHLVASAALFTLPGSHYDLVRLGAAAYGIAPLGFPIAGITQAMTLRARVVDVIAMRTVEDGSSFTTIRPTRIAVAGVGYADGIPRKAGGLAVRVGPDRFPIMDPIGMYSMQIEIGDAPVGIGDEVIVFGPGPEGGPTASEWAHRTCTDEREIVARVARHVTRTYRNGDRI</sequence>
<proteinExistence type="predicted"/>
<evidence type="ECO:0000313" key="6">
    <source>
        <dbReference type="Proteomes" id="UP001589867"/>
    </source>
</evidence>
<name>A0ABV6M924_9ACTN</name>
<gene>
    <name evidence="5" type="ORF">ACFFIA_25345</name>
</gene>
<evidence type="ECO:0000256" key="1">
    <source>
        <dbReference type="ARBA" id="ARBA00001933"/>
    </source>
</evidence>
<dbReference type="InterPro" id="IPR009006">
    <property type="entry name" value="Ala_racemase/Decarboxylase_C"/>
</dbReference>
<dbReference type="Pfam" id="PF01168">
    <property type="entry name" value="Ala_racemase_N"/>
    <property type="match status" value="1"/>
</dbReference>
<dbReference type="Gene3D" id="2.40.37.10">
    <property type="entry name" value="Lyase, Ornithine Decarboxylase, Chain A, domain 1"/>
    <property type="match status" value="1"/>
</dbReference>
<comment type="caution">
    <text evidence="5">The sequence shown here is derived from an EMBL/GenBank/DDBJ whole genome shotgun (WGS) entry which is preliminary data.</text>
</comment>
<dbReference type="Proteomes" id="UP001589867">
    <property type="component" value="Unassembled WGS sequence"/>
</dbReference>
<dbReference type="SMART" id="SM01005">
    <property type="entry name" value="Ala_racemase_C"/>
    <property type="match status" value="1"/>
</dbReference>
<dbReference type="SUPFAM" id="SSF51419">
    <property type="entry name" value="PLP-binding barrel"/>
    <property type="match status" value="1"/>
</dbReference>
<keyword evidence="2" id="KW-0663">Pyridoxal phosphate</keyword>
<evidence type="ECO:0000313" key="5">
    <source>
        <dbReference type="EMBL" id="MFC0530972.1"/>
    </source>
</evidence>
<dbReference type="Pfam" id="PF00842">
    <property type="entry name" value="Ala_racemase_C"/>
    <property type="match status" value="1"/>
</dbReference>
<dbReference type="InterPro" id="IPR011079">
    <property type="entry name" value="Ala_racemase_C"/>
</dbReference>
<feature type="domain" description="Alanine racemase C-terminal" evidence="4">
    <location>
        <begin position="139"/>
        <end position="262"/>
    </location>
</feature>
<dbReference type="RefSeq" id="WP_377254570.1">
    <property type="nucleotide sequence ID" value="NZ_JBHLUH010000053.1"/>
</dbReference>
<dbReference type="PANTHER" id="PTHR30511">
    <property type="entry name" value="ALANINE RACEMASE"/>
    <property type="match status" value="1"/>
</dbReference>